<sequence length="116" mass="13243">MVDELGHAARRVLQAFAFVVKSVQVWQLQSEKRQISQPKHTQEVHPLHVGEREQPLYTFRLALSSSSSHVSLPTKRGYQSKKLKQKATQGPNSILHCQPKLFMMSFAGKQWGFKSN</sequence>
<dbReference type="EMBL" id="OZ034821">
    <property type="protein sequence ID" value="CAL1406678.1"/>
    <property type="molecule type" value="Genomic_DNA"/>
</dbReference>
<gene>
    <name evidence="2" type="ORF">LTRI10_LOCUS46387</name>
</gene>
<organism evidence="2 3">
    <name type="scientific">Linum trigynum</name>
    <dbReference type="NCBI Taxonomy" id="586398"/>
    <lineage>
        <taxon>Eukaryota</taxon>
        <taxon>Viridiplantae</taxon>
        <taxon>Streptophyta</taxon>
        <taxon>Embryophyta</taxon>
        <taxon>Tracheophyta</taxon>
        <taxon>Spermatophyta</taxon>
        <taxon>Magnoliopsida</taxon>
        <taxon>eudicotyledons</taxon>
        <taxon>Gunneridae</taxon>
        <taxon>Pentapetalae</taxon>
        <taxon>rosids</taxon>
        <taxon>fabids</taxon>
        <taxon>Malpighiales</taxon>
        <taxon>Linaceae</taxon>
        <taxon>Linum</taxon>
    </lineage>
</organism>
<feature type="region of interest" description="Disordered" evidence="1">
    <location>
        <begin position="70"/>
        <end position="90"/>
    </location>
</feature>
<accession>A0AAV2GA15</accession>
<evidence type="ECO:0000256" key="1">
    <source>
        <dbReference type="SAM" id="MobiDB-lite"/>
    </source>
</evidence>
<protein>
    <submittedName>
        <fullName evidence="2">Uncharacterized protein</fullName>
    </submittedName>
</protein>
<name>A0AAV2GA15_9ROSI</name>
<evidence type="ECO:0000313" key="2">
    <source>
        <dbReference type="EMBL" id="CAL1406678.1"/>
    </source>
</evidence>
<evidence type="ECO:0000313" key="3">
    <source>
        <dbReference type="Proteomes" id="UP001497516"/>
    </source>
</evidence>
<proteinExistence type="predicted"/>
<dbReference type="AlphaFoldDB" id="A0AAV2GA15"/>
<keyword evidence="3" id="KW-1185">Reference proteome</keyword>
<dbReference type="Proteomes" id="UP001497516">
    <property type="component" value="Chromosome 8"/>
</dbReference>
<reference evidence="2 3" key="1">
    <citation type="submission" date="2024-04" db="EMBL/GenBank/DDBJ databases">
        <authorList>
            <person name="Fracassetti M."/>
        </authorList>
    </citation>
    <scope>NUCLEOTIDE SEQUENCE [LARGE SCALE GENOMIC DNA]</scope>
</reference>